<evidence type="ECO:0000313" key="3">
    <source>
        <dbReference type="Proteomes" id="UP000192596"/>
    </source>
</evidence>
<dbReference type="Pfam" id="PF12697">
    <property type="entry name" value="Abhydrolase_6"/>
    <property type="match status" value="1"/>
</dbReference>
<dbReference type="SUPFAM" id="SSF53474">
    <property type="entry name" value="alpha/beta-Hydrolases"/>
    <property type="match status" value="1"/>
</dbReference>
<organism evidence="2 3">
    <name type="scientific">Cryoendolithus antarcticus</name>
    <dbReference type="NCBI Taxonomy" id="1507870"/>
    <lineage>
        <taxon>Eukaryota</taxon>
        <taxon>Fungi</taxon>
        <taxon>Dikarya</taxon>
        <taxon>Ascomycota</taxon>
        <taxon>Pezizomycotina</taxon>
        <taxon>Dothideomycetes</taxon>
        <taxon>Dothideomycetidae</taxon>
        <taxon>Cladosporiales</taxon>
        <taxon>Cladosporiaceae</taxon>
        <taxon>Cryoendolithus</taxon>
    </lineage>
</organism>
<accession>A0A1V8SI57</accession>
<keyword evidence="3" id="KW-1185">Reference proteome</keyword>
<dbReference type="Proteomes" id="UP000192596">
    <property type="component" value="Unassembled WGS sequence"/>
</dbReference>
<feature type="domain" description="AB hydrolase-1" evidence="1">
    <location>
        <begin position="10"/>
        <end position="214"/>
    </location>
</feature>
<dbReference type="EMBL" id="NAJO01000043">
    <property type="protein sequence ID" value="OQN98844.1"/>
    <property type="molecule type" value="Genomic_DNA"/>
</dbReference>
<dbReference type="Gene3D" id="3.40.50.1820">
    <property type="entry name" value="alpha/beta hydrolase"/>
    <property type="match status" value="1"/>
</dbReference>
<protein>
    <recommendedName>
        <fullName evidence="1">AB hydrolase-1 domain-containing protein</fullName>
    </recommendedName>
</protein>
<dbReference type="InterPro" id="IPR000073">
    <property type="entry name" value="AB_hydrolase_1"/>
</dbReference>
<comment type="caution">
    <text evidence="2">The sequence shown here is derived from an EMBL/GenBank/DDBJ whole genome shotgun (WGS) entry which is preliminary data.</text>
</comment>
<dbReference type="PANTHER" id="PTHR37017:SF11">
    <property type="entry name" value="ESTERASE_LIPASE_THIOESTERASE DOMAIN-CONTAINING PROTEIN"/>
    <property type="match status" value="1"/>
</dbReference>
<dbReference type="PANTHER" id="PTHR37017">
    <property type="entry name" value="AB HYDROLASE-1 DOMAIN-CONTAINING PROTEIN-RELATED"/>
    <property type="match status" value="1"/>
</dbReference>
<gene>
    <name evidence="2" type="ORF">B0A48_15190</name>
</gene>
<dbReference type="OrthoDB" id="1263307at2759"/>
<dbReference type="InterPro" id="IPR029058">
    <property type="entry name" value="AB_hydrolase_fold"/>
</dbReference>
<evidence type="ECO:0000313" key="2">
    <source>
        <dbReference type="EMBL" id="OQN98844.1"/>
    </source>
</evidence>
<sequence length="226" mass="24281">MALTQLVMVHVTLPSTQRNNNPNPTTLDDDIATIRTALLAALNDGDVALLAHSFGGMSSMSSLQDLTPASRKAAGHTTAVRHAILIASFFAPVGGMAPEVLGDRAPPIGVPVGPFNHVGPGKAEDYFYADLTAAEAQKWTNLLKPISATAFLGKTTSEAWTELPISYLVCLRDQALLPLAQRWVIDMARDKGAKVRVEEFDSSHSPFLSMPERTGEFVRRSVGESI</sequence>
<dbReference type="STRING" id="1507870.A0A1V8SI57"/>
<dbReference type="InterPro" id="IPR052897">
    <property type="entry name" value="Sec-Metab_Biosynth_Hydrolase"/>
</dbReference>
<reference evidence="3" key="1">
    <citation type="submission" date="2017-03" db="EMBL/GenBank/DDBJ databases">
        <title>Genomes of endolithic fungi from Antarctica.</title>
        <authorList>
            <person name="Coleine C."/>
            <person name="Masonjones S."/>
            <person name="Stajich J.E."/>
        </authorList>
    </citation>
    <scope>NUCLEOTIDE SEQUENCE [LARGE SCALE GENOMIC DNA]</scope>
    <source>
        <strain evidence="3">CCFEE 5527</strain>
    </source>
</reference>
<name>A0A1V8SI57_9PEZI</name>
<evidence type="ECO:0000259" key="1">
    <source>
        <dbReference type="Pfam" id="PF12697"/>
    </source>
</evidence>
<dbReference type="InParanoid" id="A0A1V8SI57"/>
<dbReference type="AlphaFoldDB" id="A0A1V8SI57"/>
<proteinExistence type="predicted"/>